<dbReference type="RefSeq" id="WP_066180063.1">
    <property type="nucleotide sequence ID" value="NZ_LQZT01000023.1"/>
</dbReference>
<feature type="transmembrane region" description="Helical" evidence="1">
    <location>
        <begin position="114"/>
        <end position="130"/>
    </location>
</feature>
<gene>
    <name evidence="2" type="ORF">AWJ14_07195</name>
</gene>
<evidence type="ECO:0000256" key="1">
    <source>
        <dbReference type="SAM" id="Phobius"/>
    </source>
</evidence>
<evidence type="ECO:0000313" key="3">
    <source>
        <dbReference type="Proteomes" id="UP000094795"/>
    </source>
</evidence>
<name>A0A1C1YU83_9HYPH</name>
<feature type="transmembrane region" description="Helical" evidence="1">
    <location>
        <begin position="24"/>
        <end position="50"/>
    </location>
</feature>
<keyword evidence="1" id="KW-1133">Transmembrane helix</keyword>
<dbReference type="AlphaFoldDB" id="A0A1C1YU83"/>
<dbReference type="Proteomes" id="UP000094795">
    <property type="component" value="Unassembled WGS sequence"/>
</dbReference>
<proteinExistence type="predicted"/>
<evidence type="ECO:0000313" key="2">
    <source>
        <dbReference type="EMBL" id="OCW56936.1"/>
    </source>
</evidence>
<keyword evidence="1" id="KW-0812">Transmembrane</keyword>
<organism evidence="2 3">
    <name type="scientific">Hoeflea olei</name>
    <dbReference type="NCBI Taxonomy" id="1480615"/>
    <lineage>
        <taxon>Bacteria</taxon>
        <taxon>Pseudomonadati</taxon>
        <taxon>Pseudomonadota</taxon>
        <taxon>Alphaproteobacteria</taxon>
        <taxon>Hyphomicrobiales</taxon>
        <taxon>Rhizobiaceae</taxon>
        <taxon>Hoeflea</taxon>
    </lineage>
</organism>
<reference evidence="2 3" key="1">
    <citation type="submission" date="2015-12" db="EMBL/GenBank/DDBJ databases">
        <authorList>
            <person name="Shamseldin A."/>
            <person name="Moawad H."/>
            <person name="Abd El-Rahim W.M."/>
            <person name="Sadowsky M.J."/>
        </authorList>
    </citation>
    <scope>NUCLEOTIDE SEQUENCE [LARGE SCALE GENOMIC DNA]</scope>
    <source>
        <strain evidence="2 3">JC234</strain>
    </source>
</reference>
<keyword evidence="3" id="KW-1185">Reference proteome</keyword>
<protein>
    <submittedName>
        <fullName evidence="2">Uncharacterized protein</fullName>
    </submittedName>
</protein>
<dbReference type="EMBL" id="LQZT01000023">
    <property type="protein sequence ID" value="OCW56936.1"/>
    <property type="molecule type" value="Genomic_DNA"/>
</dbReference>
<keyword evidence="1" id="KW-0472">Membrane</keyword>
<comment type="caution">
    <text evidence="2">The sequence shown here is derived from an EMBL/GenBank/DDBJ whole genome shotgun (WGS) entry which is preliminary data.</text>
</comment>
<sequence length="135" mass="13759">MYYTLTSIAAAYAGAKARQVKRDILVMAFIAMMGFLTALSLLGAFAAFVAQTEGPVIGLLAAAGLTVVLALVALAIRAVLRRRALRRQRIATSSAASALAVSTASNVIAQNKGMALAAGLAVGVLAGVLVRSGRD</sequence>
<dbReference type="STRING" id="1480615.AWJ14_07195"/>
<feature type="transmembrane region" description="Helical" evidence="1">
    <location>
        <begin position="56"/>
        <end position="78"/>
    </location>
</feature>
<feature type="transmembrane region" description="Helical" evidence="1">
    <location>
        <begin position="90"/>
        <end position="108"/>
    </location>
</feature>
<accession>A0A1C1YU83</accession>